<proteinExistence type="predicted"/>
<sequence>MGGLSKSVLADVARCPRSYGEERTLVQMTSCPDTTRKRATSRAHSRDVARVVAAGRGTCILVGLALGALPSVSAAQGNFADAKMYVQAGSTSLRGDATHAMTMGAVVPSGLFEGIRRDAGPLTLHWDLWASHWRSHHAGGTTGGYTQLGALLGWRYQPADQQSPWFIEAGLGGSVTDRLYSSRERQFSTAFQFTEVLAVGYRFGPEKAYEVSLRVQHFSNAGIKKPNPGENFMFLRFSLPL</sequence>
<dbReference type="Gene3D" id="2.40.160.20">
    <property type="match status" value="1"/>
</dbReference>
<dbReference type="AlphaFoldDB" id="A0A2N8SZA5"/>
<keyword evidence="1" id="KW-0378">Hydrolase</keyword>
<evidence type="ECO:0000313" key="1">
    <source>
        <dbReference type="EMBL" id="PNG07807.1"/>
    </source>
</evidence>
<organism evidence="1 2">
    <name type="scientific">Stutzerimonas stutzeri</name>
    <name type="common">Pseudomonas stutzeri</name>
    <dbReference type="NCBI Taxonomy" id="316"/>
    <lineage>
        <taxon>Bacteria</taxon>
        <taxon>Pseudomonadati</taxon>
        <taxon>Pseudomonadota</taxon>
        <taxon>Gammaproteobacteria</taxon>
        <taxon>Pseudomonadales</taxon>
        <taxon>Pseudomonadaceae</taxon>
        <taxon>Stutzerimonas</taxon>
    </lineage>
</organism>
<protein>
    <submittedName>
        <fullName evidence="1">Acyloxyacyl hydrolase</fullName>
    </submittedName>
</protein>
<dbReference type="Pfam" id="PF09411">
    <property type="entry name" value="PagL"/>
    <property type="match status" value="1"/>
</dbReference>
<evidence type="ECO:0000313" key="2">
    <source>
        <dbReference type="Proteomes" id="UP000235897"/>
    </source>
</evidence>
<reference evidence="1 2" key="1">
    <citation type="submission" date="2018-01" db="EMBL/GenBank/DDBJ databases">
        <title>Denitrification phenotypes of diverse strains of Pseudomonas stutzeri.</title>
        <authorList>
            <person name="Milligan D.A."/>
            <person name="Bergaust L."/>
            <person name="Bakken L.R."/>
            <person name="Frostegard A."/>
        </authorList>
    </citation>
    <scope>NUCLEOTIDE SEQUENCE [LARGE SCALE GENOMIC DNA]</scope>
    <source>
        <strain evidence="1 2">28a3</strain>
    </source>
</reference>
<name>A0A2N8SZA5_STUST</name>
<dbReference type="OrthoDB" id="9797122at2"/>
<accession>A0A2N8SZA5</accession>
<gene>
    <name evidence="1" type="ORF">CXL00_01785</name>
</gene>
<dbReference type="Proteomes" id="UP000235897">
    <property type="component" value="Unassembled WGS sequence"/>
</dbReference>
<dbReference type="GO" id="GO:0016787">
    <property type="term" value="F:hydrolase activity"/>
    <property type="evidence" value="ECO:0007669"/>
    <property type="project" value="UniProtKB-KW"/>
</dbReference>
<comment type="caution">
    <text evidence="1">The sequence shown here is derived from an EMBL/GenBank/DDBJ whole genome shotgun (WGS) entry which is preliminary data.</text>
</comment>
<dbReference type="EMBL" id="POUW01000001">
    <property type="protein sequence ID" value="PNG07807.1"/>
    <property type="molecule type" value="Genomic_DNA"/>
</dbReference>
<dbReference type="InterPro" id="IPR018550">
    <property type="entry name" value="Lipid-A_deacylase-rel"/>
</dbReference>